<dbReference type="Proteomes" id="UP000266272">
    <property type="component" value="Unassembled WGS sequence"/>
</dbReference>
<evidence type="ECO:0000256" key="1">
    <source>
        <dbReference type="ARBA" id="ARBA00005725"/>
    </source>
</evidence>
<evidence type="ECO:0000313" key="6">
    <source>
        <dbReference type="Proteomes" id="UP000266272"/>
    </source>
</evidence>
<dbReference type="GO" id="GO:0016491">
    <property type="term" value="F:oxidoreductase activity"/>
    <property type="evidence" value="ECO:0007669"/>
    <property type="project" value="UniProtKB-KW"/>
</dbReference>
<dbReference type="Pfam" id="PF05368">
    <property type="entry name" value="NmrA"/>
    <property type="match status" value="1"/>
</dbReference>
<dbReference type="AlphaFoldDB" id="A0A395NLR7"/>
<organism evidence="5 6">
    <name type="scientific">Trichoderma arundinaceum</name>
    <dbReference type="NCBI Taxonomy" id="490622"/>
    <lineage>
        <taxon>Eukaryota</taxon>
        <taxon>Fungi</taxon>
        <taxon>Dikarya</taxon>
        <taxon>Ascomycota</taxon>
        <taxon>Pezizomycotina</taxon>
        <taxon>Sordariomycetes</taxon>
        <taxon>Hypocreomycetidae</taxon>
        <taxon>Hypocreales</taxon>
        <taxon>Hypocreaceae</taxon>
        <taxon>Trichoderma</taxon>
    </lineage>
</organism>
<name>A0A395NLR7_TRIAR</name>
<dbReference type="PANTHER" id="PTHR47706">
    <property type="entry name" value="NMRA-LIKE FAMILY PROTEIN"/>
    <property type="match status" value="1"/>
</dbReference>
<dbReference type="Gene3D" id="3.40.50.720">
    <property type="entry name" value="NAD(P)-binding Rossmann-like Domain"/>
    <property type="match status" value="1"/>
</dbReference>
<evidence type="ECO:0000259" key="4">
    <source>
        <dbReference type="Pfam" id="PF05368"/>
    </source>
</evidence>
<keyword evidence="3" id="KW-0560">Oxidoreductase</keyword>
<comment type="caution">
    <text evidence="5">The sequence shown here is derived from an EMBL/GenBank/DDBJ whole genome shotgun (WGS) entry which is preliminary data.</text>
</comment>
<comment type="similarity">
    <text evidence="1">Belongs to the NmrA-type oxidoreductase family. Isoflavone reductase subfamily.</text>
</comment>
<sequence>MVTVAIAGSGAIASNIIPPILAGKKHQLVILSRSPRPDLEKQGAIVRVVDYNSHESLTKALEGVHTVISCIWSYGPEIASSQLALLEAAKEAKTKRFIPSEWAIPAYDRVGFYKAKESVWEAVQKSGLEYTRFINGVWMNAWAPGAPRDEAEGRAGYSGPAFLLDIKGGKITIPGDGTAKLTVTHMKDIGKYVAAALDFEKWEPDSVIVGQKLSLNEFIDRVEKATGKTLNKTYISKEDINAVIATTSDPETTMIHEFLRLIIDGEFDFTPTINQKVPEVKPTSVEEFLAKHWVTV</sequence>
<evidence type="ECO:0000256" key="3">
    <source>
        <dbReference type="ARBA" id="ARBA00023002"/>
    </source>
</evidence>
<dbReference type="SUPFAM" id="SSF51735">
    <property type="entry name" value="NAD(P)-binding Rossmann-fold domains"/>
    <property type="match status" value="1"/>
</dbReference>
<dbReference type="OrthoDB" id="419598at2759"/>
<dbReference type="InterPro" id="IPR036291">
    <property type="entry name" value="NAD(P)-bd_dom_sf"/>
</dbReference>
<dbReference type="STRING" id="490622.A0A395NLR7"/>
<dbReference type="InterPro" id="IPR045312">
    <property type="entry name" value="PCBER-like"/>
</dbReference>
<dbReference type="PANTHER" id="PTHR47706:SF4">
    <property type="entry name" value="NMRA-LIKE DOMAIN-CONTAINING PROTEIN"/>
    <property type="match status" value="1"/>
</dbReference>
<feature type="domain" description="NmrA-like" evidence="4">
    <location>
        <begin position="6"/>
        <end position="289"/>
    </location>
</feature>
<evidence type="ECO:0000256" key="2">
    <source>
        <dbReference type="ARBA" id="ARBA00022857"/>
    </source>
</evidence>
<protein>
    <submittedName>
        <fullName evidence="5">Nad-p-binding</fullName>
    </submittedName>
</protein>
<proteinExistence type="inferred from homology"/>
<keyword evidence="6" id="KW-1185">Reference proteome</keyword>
<gene>
    <name evidence="5" type="ORF">TARUN_5235</name>
</gene>
<dbReference type="EMBL" id="PXOA01000312">
    <property type="protein sequence ID" value="RFU76988.1"/>
    <property type="molecule type" value="Genomic_DNA"/>
</dbReference>
<evidence type="ECO:0000313" key="5">
    <source>
        <dbReference type="EMBL" id="RFU76988.1"/>
    </source>
</evidence>
<dbReference type="InterPro" id="IPR051609">
    <property type="entry name" value="NmrA/Isoflavone_reductase-like"/>
</dbReference>
<keyword evidence="2" id="KW-0521">NADP</keyword>
<dbReference type="CDD" id="cd05259">
    <property type="entry name" value="PCBER_SDR_a"/>
    <property type="match status" value="1"/>
</dbReference>
<reference evidence="5 6" key="1">
    <citation type="journal article" date="2018" name="PLoS Pathog.">
        <title>Evolution of structural diversity of trichothecenes, a family of toxins produced by plant pathogenic and entomopathogenic fungi.</title>
        <authorList>
            <person name="Proctor R.H."/>
            <person name="McCormick S.P."/>
            <person name="Kim H.S."/>
            <person name="Cardoza R.E."/>
            <person name="Stanley A.M."/>
            <person name="Lindo L."/>
            <person name="Kelly A."/>
            <person name="Brown D.W."/>
            <person name="Lee T."/>
            <person name="Vaughan M.M."/>
            <person name="Alexander N.J."/>
            <person name="Busman M."/>
            <person name="Gutierrez S."/>
        </authorList>
    </citation>
    <scope>NUCLEOTIDE SEQUENCE [LARGE SCALE GENOMIC DNA]</scope>
    <source>
        <strain evidence="5 6">IBT 40837</strain>
    </source>
</reference>
<dbReference type="Gene3D" id="3.90.25.10">
    <property type="entry name" value="UDP-galactose 4-epimerase, domain 1"/>
    <property type="match status" value="1"/>
</dbReference>
<dbReference type="InterPro" id="IPR008030">
    <property type="entry name" value="NmrA-like"/>
</dbReference>
<accession>A0A395NLR7</accession>